<comment type="subcellular location">
    <subcellularLocation>
        <location evidence="1">Cell membrane</location>
        <topology evidence="1">Multi-pass membrane protein</topology>
    </subcellularLocation>
</comment>
<proteinExistence type="predicted"/>
<evidence type="ECO:0000313" key="10">
    <source>
        <dbReference type="Proteomes" id="UP001424459"/>
    </source>
</evidence>
<keyword evidence="5 8" id="KW-0812">Transmembrane</keyword>
<name>A0ABP7U9L7_9SPHN</name>
<feature type="transmembrane region" description="Helical" evidence="8">
    <location>
        <begin position="138"/>
        <end position="155"/>
    </location>
</feature>
<evidence type="ECO:0000256" key="3">
    <source>
        <dbReference type="ARBA" id="ARBA00022676"/>
    </source>
</evidence>
<evidence type="ECO:0000256" key="2">
    <source>
        <dbReference type="ARBA" id="ARBA00022475"/>
    </source>
</evidence>
<keyword evidence="10" id="KW-1185">Reference proteome</keyword>
<gene>
    <name evidence="9" type="ORF">GCM10022281_18870</name>
</gene>
<protein>
    <recommendedName>
        <fullName evidence="11">Glycosyltransferase RgtA/B/C/D-like domain-containing protein</fullName>
    </recommendedName>
</protein>
<evidence type="ECO:0000256" key="7">
    <source>
        <dbReference type="ARBA" id="ARBA00023136"/>
    </source>
</evidence>
<feature type="transmembrane region" description="Helical" evidence="8">
    <location>
        <begin position="114"/>
        <end position="132"/>
    </location>
</feature>
<keyword evidence="6 8" id="KW-1133">Transmembrane helix</keyword>
<sequence length="499" mass="54538">MTLTLGERRWSPALVLLVLAIVALASRSAAFGDPVNHVDDEFYLLVGKVMLQGGWPYVDIWDRKPVGLFAIYAAIAGVSGAYAVQGVQLVAGLCALATAYVVQRIGRRLSSDWGGLLAGVAYLVCLPMFGGQTGQSPIFYNLLIAGAALLFVQSLETGEQRAVTRRALLAMLWCGLAMTVKQISFIEGGFIGAAFLWRFHRLGLGLPAIAWRAAAMILLALAPTLACLLVYVAAGHGEAFVFANFISIFRKHPVGGLALERGLVVLVRALLPVLLIALWGLWVRRRAQGWTDLNLFIAGWIAAAVAGYLFVPYFFDHYALPLMVPLSISAATLYARPRGWWIAAAIALLSTATGGMVAFEKHAKRIEAARALTAVIDRELRGGCLYLVSGRPYFYDATPTCRMSRFVFPDHLNDNAERDGIGIDQLTEVRRIFANEPTVVVTDVNEDWRRTPSVKAFVDGELARHYRPVFKLPGRTPRNLVSLVIWSRVDEAGKTAPAR</sequence>
<evidence type="ECO:0000256" key="1">
    <source>
        <dbReference type="ARBA" id="ARBA00004651"/>
    </source>
</evidence>
<accession>A0ABP7U9L7</accession>
<evidence type="ECO:0000313" key="9">
    <source>
        <dbReference type="EMBL" id="GAA4038305.1"/>
    </source>
</evidence>
<evidence type="ECO:0008006" key="11">
    <source>
        <dbReference type="Google" id="ProtNLM"/>
    </source>
</evidence>
<keyword evidence="3" id="KW-0328">Glycosyltransferase</keyword>
<organism evidence="9 10">
    <name type="scientific">Sphingomonas rosea</name>
    <dbReference type="NCBI Taxonomy" id="335605"/>
    <lineage>
        <taxon>Bacteria</taxon>
        <taxon>Pseudomonadati</taxon>
        <taxon>Pseudomonadota</taxon>
        <taxon>Alphaproteobacteria</taxon>
        <taxon>Sphingomonadales</taxon>
        <taxon>Sphingomonadaceae</taxon>
        <taxon>Sphingomonas</taxon>
    </lineage>
</organism>
<feature type="transmembrane region" description="Helical" evidence="8">
    <location>
        <begin position="167"/>
        <end position="197"/>
    </location>
</feature>
<dbReference type="PANTHER" id="PTHR33908">
    <property type="entry name" value="MANNOSYLTRANSFERASE YKCB-RELATED"/>
    <property type="match status" value="1"/>
</dbReference>
<evidence type="ECO:0000256" key="4">
    <source>
        <dbReference type="ARBA" id="ARBA00022679"/>
    </source>
</evidence>
<reference evidence="10" key="1">
    <citation type="journal article" date="2019" name="Int. J. Syst. Evol. Microbiol.">
        <title>The Global Catalogue of Microorganisms (GCM) 10K type strain sequencing project: providing services to taxonomists for standard genome sequencing and annotation.</title>
        <authorList>
            <consortium name="The Broad Institute Genomics Platform"/>
            <consortium name="The Broad Institute Genome Sequencing Center for Infectious Disease"/>
            <person name="Wu L."/>
            <person name="Ma J."/>
        </authorList>
    </citation>
    <scope>NUCLEOTIDE SEQUENCE [LARGE SCALE GENOMIC DNA]</scope>
    <source>
        <strain evidence="10">JCM 17564</strain>
    </source>
</reference>
<feature type="transmembrane region" description="Helical" evidence="8">
    <location>
        <begin position="339"/>
        <end position="359"/>
    </location>
</feature>
<comment type="caution">
    <text evidence="9">The sequence shown here is derived from an EMBL/GenBank/DDBJ whole genome shotgun (WGS) entry which is preliminary data.</text>
</comment>
<dbReference type="RefSeq" id="WP_344696827.1">
    <property type="nucleotide sequence ID" value="NZ_BAABBR010000001.1"/>
</dbReference>
<feature type="transmembrane region" description="Helical" evidence="8">
    <location>
        <begin position="265"/>
        <end position="283"/>
    </location>
</feature>
<dbReference type="InterPro" id="IPR050297">
    <property type="entry name" value="LipidA_mod_glycosyltrf_83"/>
</dbReference>
<keyword evidence="7 8" id="KW-0472">Membrane</keyword>
<keyword evidence="2" id="KW-1003">Cell membrane</keyword>
<evidence type="ECO:0000256" key="5">
    <source>
        <dbReference type="ARBA" id="ARBA00022692"/>
    </source>
</evidence>
<feature type="transmembrane region" description="Helical" evidence="8">
    <location>
        <begin position="209"/>
        <end position="232"/>
    </location>
</feature>
<keyword evidence="4" id="KW-0808">Transferase</keyword>
<feature type="transmembrane region" description="Helical" evidence="8">
    <location>
        <begin position="295"/>
        <end position="315"/>
    </location>
</feature>
<dbReference type="EMBL" id="BAABBR010000001">
    <property type="protein sequence ID" value="GAA4038305.1"/>
    <property type="molecule type" value="Genomic_DNA"/>
</dbReference>
<evidence type="ECO:0000256" key="8">
    <source>
        <dbReference type="SAM" id="Phobius"/>
    </source>
</evidence>
<dbReference type="PANTHER" id="PTHR33908:SF11">
    <property type="entry name" value="MEMBRANE PROTEIN"/>
    <property type="match status" value="1"/>
</dbReference>
<dbReference type="Proteomes" id="UP001424459">
    <property type="component" value="Unassembled WGS sequence"/>
</dbReference>
<feature type="transmembrane region" description="Helical" evidence="8">
    <location>
        <begin position="69"/>
        <end position="102"/>
    </location>
</feature>
<evidence type="ECO:0000256" key="6">
    <source>
        <dbReference type="ARBA" id="ARBA00022989"/>
    </source>
</evidence>